<evidence type="ECO:0000256" key="2">
    <source>
        <dbReference type="ARBA" id="ARBA00005189"/>
    </source>
</evidence>
<dbReference type="EMBL" id="JAOTIF010000001">
    <property type="protein sequence ID" value="MCU7548106.1"/>
    <property type="molecule type" value="Genomic_DNA"/>
</dbReference>
<comment type="cofactor">
    <cofactor evidence="1 6">
        <name>pyridoxal 5'-phosphate</name>
        <dbReference type="ChEBI" id="CHEBI:597326"/>
    </cofactor>
</comment>
<dbReference type="PROSITE" id="PS00599">
    <property type="entry name" value="AA_TRANSFER_CLASS_2"/>
    <property type="match status" value="1"/>
</dbReference>
<reference evidence="8" key="1">
    <citation type="submission" date="2022-09" db="EMBL/GenBank/DDBJ databases">
        <authorList>
            <person name="Yuan C."/>
            <person name="Ke Z."/>
        </authorList>
    </citation>
    <scope>NUCLEOTIDE SEQUENCE</scope>
    <source>
        <strain evidence="8">LB-8</strain>
    </source>
</reference>
<dbReference type="InterPro" id="IPR001917">
    <property type="entry name" value="Aminotrans_II_pyridoxalP_BS"/>
</dbReference>
<evidence type="ECO:0000313" key="8">
    <source>
        <dbReference type="EMBL" id="MCU7548106.1"/>
    </source>
</evidence>
<evidence type="ECO:0000256" key="6">
    <source>
        <dbReference type="RuleBase" id="RU003693"/>
    </source>
</evidence>
<evidence type="ECO:0000259" key="7">
    <source>
        <dbReference type="Pfam" id="PF00155"/>
    </source>
</evidence>
<dbReference type="PANTHER" id="PTHR13693:SF77">
    <property type="entry name" value="8-AMINO-7-OXONONANOATE SYNTHASE"/>
    <property type="match status" value="1"/>
</dbReference>
<dbReference type="SUPFAM" id="SSF53383">
    <property type="entry name" value="PLP-dependent transferases"/>
    <property type="match status" value="1"/>
</dbReference>
<dbReference type="InterPro" id="IPR050087">
    <property type="entry name" value="AON_synthase_class-II"/>
</dbReference>
<dbReference type="InterPro" id="IPR015422">
    <property type="entry name" value="PyrdxlP-dep_Trfase_small"/>
</dbReference>
<dbReference type="GO" id="GO:0030170">
    <property type="term" value="F:pyridoxal phosphate binding"/>
    <property type="evidence" value="ECO:0007669"/>
    <property type="project" value="InterPro"/>
</dbReference>
<dbReference type="InterPro" id="IPR015421">
    <property type="entry name" value="PyrdxlP-dep_Trfase_major"/>
</dbReference>
<dbReference type="Pfam" id="PF00155">
    <property type="entry name" value="Aminotran_1_2"/>
    <property type="match status" value="1"/>
</dbReference>
<evidence type="ECO:0000256" key="1">
    <source>
        <dbReference type="ARBA" id="ARBA00001933"/>
    </source>
</evidence>
<accession>A0A9X3B750</accession>
<dbReference type="InterPro" id="IPR015424">
    <property type="entry name" value="PyrdxlP-dep_Trfase"/>
</dbReference>
<dbReference type="RefSeq" id="WP_279295550.1">
    <property type="nucleotide sequence ID" value="NZ_JAOTIF010000001.1"/>
</dbReference>
<dbReference type="Gene3D" id="3.40.640.10">
    <property type="entry name" value="Type I PLP-dependent aspartate aminotransferase-like (Major domain)"/>
    <property type="match status" value="1"/>
</dbReference>
<dbReference type="PANTHER" id="PTHR13693">
    <property type="entry name" value="CLASS II AMINOTRANSFERASE/8-AMINO-7-OXONONANOATE SYNTHASE"/>
    <property type="match status" value="1"/>
</dbReference>
<dbReference type="InterPro" id="IPR004839">
    <property type="entry name" value="Aminotransferase_I/II_large"/>
</dbReference>
<name>A0A9X3B750_9BACT</name>
<dbReference type="Gene3D" id="3.90.1150.10">
    <property type="entry name" value="Aspartate Aminotransferase, domain 1"/>
    <property type="match status" value="1"/>
</dbReference>
<keyword evidence="9" id="KW-1185">Reference proteome</keyword>
<protein>
    <submittedName>
        <fullName evidence="8">8-amino-7-oxononanoate synthase</fullName>
    </submittedName>
</protein>
<evidence type="ECO:0000256" key="5">
    <source>
        <dbReference type="ARBA" id="ARBA00022898"/>
    </source>
</evidence>
<comment type="pathway">
    <text evidence="2">Lipid metabolism.</text>
</comment>
<gene>
    <name evidence="8" type="ORF">OCK74_03220</name>
</gene>
<keyword evidence="5 6" id="KW-0663">Pyridoxal phosphate</keyword>
<evidence type="ECO:0000256" key="3">
    <source>
        <dbReference type="ARBA" id="ARBA00010008"/>
    </source>
</evidence>
<proteinExistence type="inferred from homology"/>
<organism evidence="8 9">
    <name type="scientific">Paraflavisolibacter caeni</name>
    <dbReference type="NCBI Taxonomy" id="2982496"/>
    <lineage>
        <taxon>Bacteria</taxon>
        <taxon>Pseudomonadati</taxon>
        <taxon>Bacteroidota</taxon>
        <taxon>Chitinophagia</taxon>
        <taxon>Chitinophagales</taxon>
        <taxon>Chitinophagaceae</taxon>
        <taxon>Paraflavisolibacter</taxon>
    </lineage>
</organism>
<reference evidence="8" key="2">
    <citation type="submission" date="2023-04" db="EMBL/GenBank/DDBJ databases">
        <title>Paracnuella aquatica gen. nov., sp. nov., a member of the family Chitinophagaceae isolated from a hot spring.</title>
        <authorList>
            <person name="Wang C."/>
        </authorList>
    </citation>
    <scope>NUCLEOTIDE SEQUENCE</scope>
    <source>
        <strain evidence="8">LB-8</strain>
    </source>
</reference>
<dbReference type="Proteomes" id="UP001155483">
    <property type="component" value="Unassembled WGS sequence"/>
</dbReference>
<keyword evidence="4" id="KW-0808">Transferase</keyword>
<feature type="domain" description="Aminotransferase class I/classII large" evidence="7">
    <location>
        <begin position="33"/>
        <end position="372"/>
    </location>
</feature>
<dbReference type="AlphaFoldDB" id="A0A9X3B750"/>
<sequence length="377" mass="41986">MIHTHLIDEYLSQSLQKREQEGLLRQLACNEGLIDFCSNDYLGLAQSNLLSLDGTGSQEEMASGSTGSRLVSGNSPLAEKTERIVAGFHHAEAALLFNTGYMANLGLCSCIADKHSVFIYDEHIHASIIDGMRLSLAKRFKFKHNDVDDLRKKLKQAEGKVYVVIESLYSMDGDLAPLQEISDVCKEHKAALIVDEAHAVGIYGDQGRGLVCHHQLENDVWARIITFGKALGCHGAAVVGSSLLRDYLINHARSFIYTTAMPPHAFIVIQRSYQEMAVAQREKLFGLIHHFQKVARETSIEDVRFLLNPSPIQGVIVPGNERVKRLAEYVRQQGFFMKAILSPTVPAGSERLRICLHAFNSCRQIDQLLTAIKLFLT</sequence>
<evidence type="ECO:0000256" key="4">
    <source>
        <dbReference type="ARBA" id="ARBA00022679"/>
    </source>
</evidence>
<evidence type="ECO:0000313" key="9">
    <source>
        <dbReference type="Proteomes" id="UP001155483"/>
    </source>
</evidence>
<dbReference type="GO" id="GO:0016740">
    <property type="term" value="F:transferase activity"/>
    <property type="evidence" value="ECO:0007669"/>
    <property type="project" value="UniProtKB-KW"/>
</dbReference>
<comment type="caution">
    <text evidence="8">The sequence shown here is derived from an EMBL/GenBank/DDBJ whole genome shotgun (WGS) entry which is preliminary data.</text>
</comment>
<comment type="similarity">
    <text evidence="3">Belongs to the class-II pyridoxal-phosphate-dependent aminotransferase family. BioF subfamily.</text>
</comment>